<dbReference type="EMBL" id="CP025188">
    <property type="protein sequence ID" value="AWV20497.1"/>
    <property type="molecule type" value="Genomic_DNA"/>
</dbReference>
<protein>
    <submittedName>
        <fullName evidence="3">Acetyl-CoA acetyltransferase</fullName>
        <ecNumber evidence="3">2.3.1.9</ecNumber>
    </submittedName>
</protein>
<keyword evidence="3" id="KW-0012">Acyltransferase</keyword>
<geneLocation type="plasmid" evidence="3">
    <name>p1-AD2</name>
</geneLocation>
<dbReference type="PIRSF" id="PIRSF000429">
    <property type="entry name" value="Ac-CoA_Ac_transf"/>
    <property type="match status" value="1"/>
</dbReference>
<dbReference type="InterPro" id="IPR002155">
    <property type="entry name" value="Thiolase"/>
</dbReference>
<sequence>MSGLAAMRPVRAVGIGMHPYQFPTETPYVTLGLTALRGALADAGLRWPDVTFAAIGTGAIGMAAGRVMLRHLGSTGLEVMQVENASASGSTAFRTACLMVASGQHEVALALGVDKFGSGQRAAHKDGIPRLTPAAEIPAVKFALMARAWRDRYGLTREDMARVAVKNHGNAARNPYAQFRKPRTLEQVLNSNPVAGDLTSLQCTPRGEGAAAVIVASEEAIRKHGLDRGRAVRVLSSVASSEHAVADEGWSLVEMVQRSGLAALAAAGVGMEEIDIIELHDAFTIEEIVYAEALGLCPLGEGAAQLREGRWDIGGGGCAVNPSGGLLGMGHPIGPTGAGQIAEIVRQLRGEAEGRQHPGARTALAHMIGLGSVAVGHVLRRD</sequence>
<dbReference type="RefSeq" id="WP_168550360.1">
    <property type="nucleotide sequence ID" value="NZ_CP025188.1"/>
</dbReference>
<dbReference type="AlphaFoldDB" id="A0A4Y1MRB2"/>
<feature type="domain" description="Thiolase N-terminal" evidence="1">
    <location>
        <begin position="25"/>
        <end position="181"/>
    </location>
</feature>
<evidence type="ECO:0000259" key="2">
    <source>
        <dbReference type="Pfam" id="PF22691"/>
    </source>
</evidence>
<dbReference type="PANTHER" id="PTHR42870">
    <property type="entry name" value="ACETYL-COA C-ACETYLTRANSFERASE"/>
    <property type="match status" value="1"/>
</dbReference>
<feature type="domain" description="Thiolase C-terminal" evidence="2">
    <location>
        <begin position="243"/>
        <end position="370"/>
    </location>
</feature>
<name>A0A4Y1MRB2_9PROT</name>
<evidence type="ECO:0000259" key="1">
    <source>
        <dbReference type="Pfam" id="PF00108"/>
    </source>
</evidence>
<dbReference type="PANTHER" id="PTHR42870:SF1">
    <property type="entry name" value="NON-SPECIFIC LIPID-TRANSFER PROTEIN-LIKE 2"/>
    <property type="match status" value="1"/>
</dbReference>
<dbReference type="InterPro" id="IPR055140">
    <property type="entry name" value="Thiolase_C_2"/>
</dbReference>
<keyword evidence="3" id="KW-0614">Plasmid</keyword>
<evidence type="ECO:0000313" key="3">
    <source>
        <dbReference type="EMBL" id="AWV20497.1"/>
    </source>
</evidence>
<dbReference type="EC" id="2.3.1.9" evidence="3"/>
<dbReference type="InterPro" id="IPR016039">
    <property type="entry name" value="Thiolase-like"/>
</dbReference>
<dbReference type="Gene3D" id="3.40.47.10">
    <property type="match status" value="1"/>
</dbReference>
<proteinExistence type="predicted"/>
<accession>A0A4Y1MRB2</accession>
<dbReference type="Pfam" id="PF22691">
    <property type="entry name" value="Thiolase_C_1"/>
    <property type="match status" value="1"/>
</dbReference>
<dbReference type="CDD" id="cd00829">
    <property type="entry name" value="SCP-x_thiolase"/>
    <property type="match status" value="1"/>
</dbReference>
<dbReference type="SUPFAM" id="SSF53901">
    <property type="entry name" value="Thiolase-like"/>
    <property type="match status" value="2"/>
</dbReference>
<reference evidence="3" key="1">
    <citation type="submission" date="2017-12" db="EMBL/GenBank/DDBJ databases">
        <authorList>
            <person name="Martens C."/>
            <person name="Dahlstrom E."/>
            <person name="Barbian K."/>
            <person name="Sykora L."/>
            <person name="Ricklefs S."/>
            <person name="Bruno D."/>
            <person name="Anzick I."/>
            <person name="Myles I."/>
            <person name="Datta S.K."/>
        </authorList>
    </citation>
    <scope>NUCLEOTIDE SEQUENCE</scope>
    <source>
        <strain evidence="3">AD2</strain>
        <plasmid evidence="3">p1-AD2</plasmid>
    </source>
</reference>
<dbReference type="Pfam" id="PF00108">
    <property type="entry name" value="Thiolase_N"/>
    <property type="match status" value="1"/>
</dbReference>
<dbReference type="GO" id="GO:0003985">
    <property type="term" value="F:acetyl-CoA C-acetyltransferase activity"/>
    <property type="evidence" value="ECO:0007669"/>
    <property type="project" value="UniProtKB-EC"/>
</dbReference>
<organism evidence="3">
    <name type="scientific">Roseomonas mucosa</name>
    <dbReference type="NCBI Taxonomy" id="207340"/>
    <lineage>
        <taxon>Bacteria</taxon>
        <taxon>Pseudomonadati</taxon>
        <taxon>Pseudomonadota</taxon>
        <taxon>Alphaproteobacteria</taxon>
        <taxon>Acetobacterales</taxon>
        <taxon>Roseomonadaceae</taxon>
        <taxon>Roseomonas</taxon>
    </lineage>
</organism>
<dbReference type="InterPro" id="IPR020616">
    <property type="entry name" value="Thiolase_N"/>
</dbReference>
<keyword evidence="3" id="KW-0808">Transferase</keyword>
<gene>
    <name evidence="3" type="ORF">RADP37_05523</name>
</gene>